<name>M2RTQ9_COCSN</name>
<dbReference type="GeneID" id="19137517"/>
<dbReference type="OMA" id="DENQIWL"/>
<dbReference type="KEGG" id="bsc:COCSADRAFT_342079"/>
<protein>
    <submittedName>
        <fullName evidence="1">Uncharacterized protein</fullName>
    </submittedName>
</protein>
<dbReference type="EMBL" id="KB445637">
    <property type="protein sequence ID" value="EMD69979.1"/>
    <property type="molecule type" value="Genomic_DNA"/>
</dbReference>
<keyword evidence="2" id="KW-1185">Reference proteome</keyword>
<organism evidence="1 2">
    <name type="scientific">Cochliobolus sativus (strain ND90Pr / ATCC 201652)</name>
    <name type="common">Common root rot and spot blotch fungus</name>
    <name type="synonym">Bipolaris sorokiniana</name>
    <dbReference type="NCBI Taxonomy" id="665912"/>
    <lineage>
        <taxon>Eukaryota</taxon>
        <taxon>Fungi</taxon>
        <taxon>Dikarya</taxon>
        <taxon>Ascomycota</taxon>
        <taxon>Pezizomycotina</taxon>
        <taxon>Dothideomycetes</taxon>
        <taxon>Pleosporomycetidae</taxon>
        <taxon>Pleosporales</taxon>
        <taxon>Pleosporineae</taxon>
        <taxon>Pleosporaceae</taxon>
        <taxon>Bipolaris</taxon>
    </lineage>
</organism>
<dbReference type="RefSeq" id="XP_007695146.1">
    <property type="nucleotide sequence ID" value="XM_007696956.1"/>
</dbReference>
<reference evidence="2" key="2">
    <citation type="journal article" date="2013" name="PLoS Genet.">
        <title>Comparative genome structure, secondary metabolite, and effector coding capacity across Cochliobolus pathogens.</title>
        <authorList>
            <person name="Condon B.J."/>
            <person name="Leng Y."/>
            <person name="Wu D."/>
            <person name="Bushley K.E."/>
            <person name="Ohm R.A."/>
            <person name="Otillar R."/>
            <person name="Martin J."/>
            <person name="Schackwitz W."/>
            <person name="Grimwood J."/>
            <person name="MohdZainudin N."/>
            <person name="Xue C."/>
            <person name="Wang R."/>
            <person name="Manning V.A."/>
            <person name="Dhillon B."/>
            <person name="Tu Z.J."/>
            <person name="Steffenson B.J."/>
            <person name="Salamov A."/>
            <person name="Sun H."/>
            <person name="Lowry S."/>
            <person name="LaButti K."/>
            <person name="Han J."/>
            <person name="Copeland A."/>
            <person name="Lindquist E."/>
            <person name="Barry K."/>
            <person name="Schmutz J."/>
            <person name="Baker S.E."/>
            <person name="Ciuffetti L.M."/>
            <person name="Grigoriev I.V."/>
            <person name="Zhong S."/>
            <person name="Turgeon B.G."/>
        </authorList>
    </citation>
    <scope>NUCLEOTIDE SEQUENCE [LARGE SCALE GENOMIC DNA]</scope>
    <source>
        <strain evidence="2">ND90Pr / ATCC 201652</strain>
    </source>
</reference>
<accession>M2RTQ9</accession>
<reference evidence="1 2" key="1">
    <citation type="journal article" date="2012" name="PLoS Pathog.">
        <title>Diverse lifestyles and strategies of plant pathogenesis encoded in the genomes of eighteen Dothideomycetes fungi.</title>
        <authorList>
            <person name="Ohm R.A."/>
            <person name="Feau N."/>
            <person name="Henrissat B."/>
            <person name="Schoch C.L."/>
            <person name="Horwitz B.A."/>
            <person name="Barry K.W."/>
            <person name="Condon B.J."/>
            <person name="Copeland A.C."/>
            <person name="Dhillon B."/>
            <person name="Glaser F."/>
            <person name="Hesse C.N."/>
            <person name="Kosti I."/>
            <person name="LaButti K."/>
            <person name="Lindquist E.A."/>
            <person name="Lucas S."/>
            <person name="Salamov A.A."/>
            <person name="Bradshaw R.E."/>
            <person name="Ciuffetti L."/>
            <person name="Hamelin R.C."/>
            <person name="Kema G.H.J."/>
            <person name="Lawrence C."/>
            <person name="Scott J.A."/>
            <person name="Spatafora J.W."/>
            <person name="Turgeon B.G."/>
            <person name="de Wit P.J.G.M."/>
            <person name="Zhong S."/>
            <person name="Goodwin S.B."/>
            <person name="Grigoriev I.V."/>
        </authorList>
    </citation>
    <scope>NUCLEOTIDE SEQUENCE [LARGE SCALE GENOMIC DNA]</scope>
    <source>
        <strain evidence="2">ND90Pr / ATCC 201652</strain>
    </source>
</reference>
<dbReference type="OrthoDB" id="3695667at2759"/>
<gene>
    <name evidence="1" type="ORF">COCSADRAFT_342079</name>
</gene>
<dbReference type="Proteomes" id="UP000016934">
    <property type="component" value="Unassembled WGS sequence"/>
</dbReference>
<dbReference type="HOGENOM" id="CLU_1054357_0_0_1"/>
<sequence>MVSSSQKQQRLFEMIENQPDINITLAILSWFQAVIPGLVSGNDENQIWLGKVRSLLWNDEDYREHEEICSRKHKLQGLTIERQNRTLVPLSANTFGLRQYWPVCIQVLRPMSLEMTEKVNAVSHSLGLAELDKQDEGDSFDRIDNPFVISRQAVQDKVLSPIIEELDIAIRSGNEENAGHCFNLHSQEFQLKKALVSLRTLIVDEKDAICRLKEQTKRRRDVA</sequence>
<evidence type="ECO:0000313" key="2">
    <source>
        <dbReference type="Proteomes" id="UP000016934"/>
    </source>
</evidence>
<evidence type="ECO:0000313" key="1">
    <source>
        <dbReference type="EMBL" id="EMD69979.1"/>
    </source>
</evidence>
<dbReference type="AlphaFoldDB" id="M2RTQ9"/>
<proteinExistence type="predicted"/>